<dbReference type="InterPro" id="IPR025887">
    <property type="entry name" value="Glyco_hydro_31_N_dom"/>
</dbReference>
<keyword evidence="8" id="KW-1185">Reference proteome</keyword>
<evidence type="ECO:0000313" key="8">
    <source>
        <dbReference type="Proteomes" id="UP000383932"/>
    </source>
</evidence>
<dbReference type="AlphaFoldDB" id="A0A5N5QW16"/>
<evidence type="ECO:0000259" key="4">
    <source>
        <dbReference type="Pfam" id="PF01055"/>
    </source>
</evidence>
<dbReference type="OrthoDB" id="1334205at2759"/>
<dbReference type="InterPro" id="IPR000322">
    <property type="entry name" value="Glyco_hydro_31_TIM"/>
</dbReference>
<dbReference type="Pfam" id="PF21365">
    <property type="entry name" value="Glyco_hydro_31_3rd"/>
    <property type="match status" value="1"/>
</dbReference>
<sequence length="912" mass="101469">MPRHHIPVGFHPITDASAGGPTFQLKNAQGHKISIHALTHGLVRVAHELPDKFKPRSNVGIQWERSALSPANGLKITSTNLSALTIHTNSIRISVDWSNGCPRLQWFSTLQGRASPDGAPFLADCRTRAYTFDAATGGVEREDWLPVSEHEPSPAAALGPTDEPFVNERRNEYIYGLGEASGGMLRSTRKFTLEARDGAGYDWETGDPLYKVTPFYIVYNKSTGIWCGVYYNSLANDASIDFGAECDALFNGFRTYRAGCGPLDYYVILGDGTLSSVVSTYAALVSPPLGNLRSKLSSEIDSYFPPWRASWTLPPRSQFGYLASSLALAAEPHAQESIIDFVTTCRKKGFPIDALYLSTGWCQNPQTDNRHYFVWNRQRYPDPCALGTTLEHEMNVRLIVNIKPWLLDDHPLYDEALKGNAYVQAAPDVSNGKAAPAKSILWSNAPGEHMYGSYLDFSSEGAVQWWSQHIKEDLIGMNMTGMWIDNNEFSGLVDDDDIYIGKNSFWGEGEWESRLGWGGGETTVGRVGRLIQMMGMARTTYDTMLETFPDRRPVIVTRAAIPGIQAYAHGTWSGDNATSWAALRRGTAMTLSAGISFLPGLYGHDIGGFAGKHHPSPELLSEQGAWHTRFTVHSWKEVSTTLWMYDGIKVDGTEVTDILRDVLGFRYQLIPTMYSLYVNEYWKRGWPVLRPMIWYHSTDPKTLTLDEQFLFGSHVLVAPVLTHGHQTKRVYLPSRVDGSNEAPEWCEWDTGLWHTSSLEGNFITMSAPLARTPTLVRAGGILVLSEKCANTAYDGDTTRIAHIFPSPTSKVYGATGSFKLVEDDGKSNDHVEKGAFTELELSFQVAPGEKDQHFVEVDVKTLKDSYALPYEIIWFVLPPKDKREIRLVSSSAKKTSTRKADDGRTMLGVHVR</sequence>
<dbReference type="GO" id="GO:0005975">
    <property type="term" value="P:carbohydrate metabolic process"/>
    <property type="evidence" value="ECO:0007669"/>
    <property type="project" value="InterPro"/>
</dbReference>
<dbReference type="EMBL" id="SSOP01000005">
    <property type="protein sequence ID" value="KAB5595884.1"/>
    <property type="molecule type" value="Genomic_DNA"/>
</dbReference>
<dbReference type="Gene3D" id="2.60.40.1180">
    <property type="entry name" value="Golgi alpha-mannosidase II"/>
    <property type="match status" value="2"/>
</dbReference>
<dbReference type="Gene3D" id="3.20.20.80">
    <property type="entry name" value="Glycosidases"/>
    <property type="match status" value="1"/>
</dbReference>
<dbReference type="GO" id="GO:0030246">
    <property type="term" value="F:carbohydrate binding"/>
    <property type="evidence" value="ECO:0007669"/>
    <property type="project" value="InterPro"/>
</dbReference>
<keyword evidence="2 7" id="KW-0378">Hydrolase</keyword>
<dbReference type="InterPro" id="IPR011013">
    <property type="entry name" value="Gal_mutarotase_sf_dom"/>
</dbReference>
<dbReference type="CDD" id="cd14752">
    <property type="entry name" value="GH31_N"/>
    <property type="match status" value="1"/>
</dbReference>
<dbReference type="PANTHER" id="PTHR22762:SF165">
    <property type="entry name" value="PUTATIVE (AFU_ORTHOLOGUE AFUA_1G06560)-RELATED"/>
    <property type="match status" value="1"/>
</dbReference>
<dbReference type="SUPFAM" id="SSF51011">
    <property type="entry name" value="Glycosyl hydrolase domain"/>
    <property type="match status" value="1"/>
</dbReference>
<dbReference type="InterPro" id="IPR048395">
    <property type="entry name" value="Glyco_hydro_31_C"/>
</dbReference>
<feature type="domain" description="Glycoside hydrolase family 31 N-terminal" evidence="5">
    <location>
        <begin position="33"/>
        <end position="235"/>
    </location>
</feature>
<dbReference type="PANTHER" id="PTHR22762">
    <property type="entry name" value="ALPHA-GLUCOSIDASE"/>
    <property type="match status" value="1"/>
</dbReference>
<proteinExistence type="inferred from homology"/>
<dbReference type="GO" id="GO:0004553">
    <property type="term" value="F:hydrolase activity, hydrolyzing O-glycosyl compounds"/>
    <property type="evidence" value="ECO:0007669"/>
    <property type="project" value="InterPro"/>
</dbReference>
<protein>
    <submittedName>
        <fullName evidence="7">Glycoside hydrolase family 31 protein</fullName>
    </submittedName>
</protein>
<organism evidence="7 8">
    <name type="scientific">Ceratobasidium theobromae</name>
    <dbReference type="NCBI Taxonomy" id="1582974"/>
    <lineage>
        <taxon>Eukaryota</taxon>
        <taxon>Fungi</taxon>
        <taxon>Dikarya</taxon>
        <taxon>Basidiomycota</taxon>
        <taxon>Agaricomycotina</taxon>
        <taxon>Agaricomycetes</taxon>
        <taxon>Cantharellales</taxon>
        <taxon>Ceratobasidiaceae</taxon>
        <taxon>Ceratobasidium</taxon>
    </lineage>
</organism>
<dbReference type="SUPFAM" id="SSF51445">
    <property type="entry name" value="(Trans)glycosidases"/>
    <property type="match status" value="1"/>
</dbReference>
<accession>A0A5N5QW16</accession>
<gene>
    <name evidence="7" type="ORF">CTheo_648</name>
</gene>
<evidence type="ECO:0000256" key="1">
    <source>
        <dbReference type="ARBA" id="ARBA00007806"/>
    </source>
</evidence>
<dbReference type="InterPro" id="IPR017853">
    <property type="entry name" value="GH"/>
</dbReference>
<keyword evidence="2" id="KW-0326">Glycosidase</keyword>
<dbReference type="Pfam" id="PF01055">
    <property type="entry name" value="Glyco_hydro_31_2nd"/>
    <property type="match status" value="1"/>
</dbReference>
<dbReference type="Pfam" id="PF13802">
    <property type="entry name" value="Gal_mutarotas_2"/>
    <property type="match status" value="1"/>
</dbReference>
<evidence type="ECO:0000313" key="7">
    <source>
        <dbReference type="EMBL" id="KAB5595884.1"/>
    </source>
</evidence>
<comment type="similarity">
    <text evidence="1 2">Belongs to the glycosyl hydrolase 31 family.</text>
</comment>
<feature type="region of interest" description="Disordered" evidence="3">
    <location>
        <begin position="890"/>
        <end position="912"/>
    </location>
</feature>
<dbReference type="Gene3D" id="2.60.40.1760">
    <property type="entry name" value="glycosyl hydrolase (family 31)"/>
    <property type="match status" value="1"/>
</dbReference>
<feature type="domain" description="Glycosyl hydrolase family 31 C-terminal" evidence="6">
    <location>
        <begin position="685"/>
        <end position="782"/>
    </location>
</feature>
<evidence type="ECO:0000256" key="3">
    <source>
        <dbReference type="SAM" id="MobiDB-lite"/>
    </source>
</evidence>
<dbReference type="Proteomes" id="UP000383932">
    <property type="component" value="Unassembled WGS sequence"/>
</dbReference>
<reference evidence="7 8" key="1">
    <citation type="journal article" date="2019" name="Fungal Biol. Biotechnol.">
        <title>Draft genome sequence of fastidious pathogen Ceratobasidium theobromae, which causes vascular-streak dieback in Theobroma cacao.</title>
        <authorList>
            <person name="Ali S.S."/>
            <person name="Asman A."/>
            <person name="Shao J."/>
            <person name="Firmansyah A.P."/>
            <person name="Susilo A.W."/>
            <person name="Rosmana A."/>
            <person name="McMahon P."/>
            <person name="Junaid M."/>
            <person name="Guest D."/>
            <person name="Kheng T.Y."/>
            <person name="Meinhardt L.W."/>
            <person name="Bailey B.A."/>
        </authorList>
    </citation>
    <scope>NUCLEOTIDE SEQUENCE [LARGE SCALE GENOMIC DNA]</scope>
    <source>
        <strain evidence="7 8">CT2</strain>
    </source>
</reference>
<evidence type="ECO:0000259" key="5">
    <source>
        <dbReference type="Pfam" id="PF13802"/>
    </source>
</evidence>
<name>A0A5N5QW16_9AGAM</name>
<dbReference type="InterPro" id="IPR013780">
    <property type="entry name" value="Glyco_hydro_b"/>
</dbReference>
<evidence type="ECO:0000259" key="6">
    <source>
        <dbReference type="Pfam" id="PF21365"/>
    </source>
</evidence>
<feature type="domain" description="Glycoside hydrolase family 31 TIM barrel" evidence="4">
    <location>
        <begin position="313"/>
        <end position="676"/>
    </location>
</feature>
<evidence type="ECO:0000256" key="2">
    <source>
        <dbReference type="RuleBase" id="RU361185"/>
    </source>
</evidence>
<comment type="caution">
    <text evidence="7">The sequence shown here is derived from an EMBL/GenBank/DDBJ whole genome shotgun (WGS) entry which is preliminary data.</text>
</comment>
<dbReference type="SUPFAM" id="SSF74650">
    <property type="entry name" value="Galactose mutarotase-like"/>
    <property type="match status" value="1"/>
</dbReference>